<dbReference type="AlphaFoldDB" id="X6NH34"/>
<dbReference type="Proteomes" id="UP000023152">
    <property type="component" value="Unassembled WGS sequence"/>
</dbReference>
<evidence type="ECO:0000313" key="4">
    <source>
        <dbReference type="Proteomes" id="UP000023152"/>
    </source>
</evidence>
<reference evidence="3 4" key="1">
    <citation type="journal article" date="2013" name="Curr. Biol.">
        <title>The Genome of the Foraminiferan Reticulomyxa filosa.</title>
        <authorList>
            <person name="Glockner G."/>
            <person name="Hulsmann N."/>
            <person name="Schleicher M."/>
            <person name="Noegel A.A."/>
            <person name="Eichinger L."/>
            <person name="Gallinger C."/>
            <person name="Pawlowski J."/>
            <person name="Sierra R."/>
            <person name="Euteneuer U."/>
            <person name="Pillet L."/>
            <person name="Moustafa A."/>
            <person name="Platzer M."/>
            <person name="Groth M."/>
            <person name="Szafranski K."/>
            <person name="Schliwa M."/>
        </authorList>
    </citation>
    <scope>NUCLEOTIDE SEQUENCE [LARGE SCALE GENOMIC DNA]</scope>
</reference>
<comment type="caution">
    <text evidence="3">The sequence shown here is derived from an EMBL/GenBank/DDBJ whole genome shotgun (WGS) entry which is preliminary data.</text>
</comment>
<accession>X6NH34</accession>
<name>X6NH34_RETFI</name>
<feature type="compositionally biased region" description="Basic and acidic residues" evidence="2">
    <location>
        <begin position="64"/>
        <end position="77"/>
    </location>
</feature>
<evidence type="ECO:0000313" key="3">
    <source>
        <dbReference type="EMBL" id="ETO25208.1"/>
    </source>
</evidence>
<evidence type="ECO:0008006" key="5">
    <source>
        <dbReference type="Google" id="ProtNLM"/>
    </source>
</evidence>
<gene>
    <name evidence="3" type="ORF">RFI_11928</name>
</gene>
<evidence type="ECO:0000256" key="1">
    <source>
        <dbReference type="SAM" id="Coils"/>
    </source>
</evidence>
<feature type="coiled-coil region" evidence="1">
    <location>
        <begin position="99"/>
        <end position="133"/>
    </location>
</feature>
<sequence length="158" mass="18052">MTFRKLAGAEAQRDAILSFLSLLLFQVIRVHSKLLLESNTLHQSKEALLKQAKSASEYAKLLLNEKPDSKNKDKDTNAKAAPQKSGGDVKDEQELINEIEGLETRLRLSDQSRDEYKEKLKLVEAEIDKLRASDEIFFISHSFKKETFSCKKKISSYF</sequence>
<organism evidence="3 4">
    <name type="scientific">Reticulomyxa filosa</name>
    <dbReference type="NCBI Taxonomy" id="46433"/>
    <lineage>
        <taxon>Eukaryota</taxon>
        <taxon>Sar</taxon>
        <taxon>Rhizaria</taxon>
        <taxon>Retaria</taxon>
        <taxon>Foraminifera</taxon>
        <taxon>Monothalamids</taxon>
        <taxon>Reticulomyxidae</taxon>
        <taxon>Reticulomyxa</taxon>
    </lineage>
</organism>
<protein>
    <recommendedName>
        <fullName evidence="5">Endoplasmic reticulum transmembrane protein</fullName>
    </recommendedName>
</protein>
<feature type="region of interest" description="Disordered" evidence="2">
    <location>
        <begin position="64"/>
        <end position="92"/>
    </location>
</feature>
<keyword evidence="4" id="KW-1185">Reference proteome</keyword>
<dbReference type="EMBL" id="ASPP01008689">
    <property type="protein sequence ID" value="ETO25208.1"/>
    <property type="molecule type" value="Genomic_DNA"/>
</dbReference>
<evidence type="ECO:0000256" key="2">
    <source>
        <dbReference type="SAM" id="MobiDB-lite"/>
    </source>
</evidence>
<keyword evidence="1" id="KW-0175">Coiled coil</keyword>
<proteinExistence type="predicted"/>